<dbReference type="Proteomes" id="UP000295375">
    <property type="component" value="Unassembled WGS sequence"/>
</dbReference>
<dbReference type="RefSeq" id="WP_133587913.1">
    <property type="nucleotide sequence ID" value="NZ_CP037953.1"/>
</dbReference>
<dbReference type="AlphaFoldDB" id="A0A4R6UWF6"/>
<name>A0A4R6UWF6_9GAMM</name>
<evidence type="ECO:0000313" key="1">
    <source>
        <dbReference type="EMBL" id="TDQ50606.1"/>
    </source>
</evidence>
<keyword evidence="2" id="KW-1185">Reference proteome</keyword>
<comment type="caution">
    <text evidence="1">The sequence shown here is derived from an EMBL/GenBank/DDBJ whole genome shotgun (WGS) entry which is preliminary data.</text>
</comment>
<dbReference type="EMBL" id="SNYM01000002">
    <property type="protein sequence ID" value="TDQ50606.1"/>
    <property type="molecule type" value="Genomic_DNA"/>
</dbReference>
<protein>
    <submittedName>
        <fullName evidence="1">Uncharacterized protein</fullName>
    </submittedName>
</protein>
<sequence>MTATPCPICGTPYQDHCPFDVPRAQAPWLADYDKLPSGEMSRQRHQLQLARWSLHHPQEISTNAERQYRKLVRDAWGEP</sequence>
<gene>
    <name evidence="1" type="ORF">EV696_102289</name>
</gene>
<organism evidence="1 2">
    <name type="scientific">Permianibacter aggregans</name>
    <dbReference type="NCBI Taxonomy" id="1510150"/>
    <lineage>
        <taxon>Bacteria</taxon>
        <taxon>Pseudomonadati</taxon>
        <taxon>Pseudomonadota</taxon>
        <taxon>Gammaproteobacteria</taxon>
        <taxon>Pseudomonadales</taxon>
        <taxon>Pseudomonadaceae</taxon>
        <taxon>Permianibacter</taxon>
    </lineage>
</organism>
<proteinExistence type="predicted"/>
<reference evidence="1 2" key="1">
    <citation type="submission" date="2019-03" db="EMBL/GenBank/DDBJ databases">
        <title>Genomic Encyclopedia of Type Strains, Phase IV (KMG-IV): sequencing the most valuable type-strain genomes for metagenomic binning, comparative biology and taxonomic classification.</title>
        <authorList>
            <person name="Goeker M."/>
        </authorList>
    </citation>
    <scope>NUCLEOTIDE SEQUENCE [LARGE SCALE GENOMIC DNA]</scope>
    <source>
        <strain evidence="1 2">DSM 103792</strain>
    </source>
</reference>
<evidence type="ECO:0000313" key="2">
    <source>
        <dbReference type="Proteomes" id="UP000295375"/>
    </source>
</evidence>
<accession>A0A4R6UWF6</accession>